<dbReference type="InterPro" id="IPR041698">
    <property type="entry name" value="Methyltransf_25"/>
</dbReference>
<dbReference type="GO" id="GO:0008168">
    <property type="term" value="F:methyltransferase activity"/>
    <property type="evidence" value="ECO:0007669"/>
    <property type="project" value="UniProtKB-KW"/>
</dbReference>
<dbReference type="GO" id="GO:0032259">
    <property type="term" value="P:methylation"/>
    <property type="evidence" value="ECO:0007669"/>
    <property type="project" value="UniProtKB-KW"/>
</dbReference>
<dbReference type="Gene3D" id="3.40.50.150">
    <property type="entry name" value="Vaccinia Virus protein VP39"/>
    <property type="match status" value="1"/>
</dbReference>
<dbReference type="Proteomes" id="UP001230654">
    <property type="component" value="Unassembled WGS sequence"/>
</dbReference>
<evidence type="ECO:0000313" key="3">
    <source>
        <dbReference type="Proteomes" id="UP001230654"/>
    </source>
</evidence>
<proteinExistence type="predicted"/>
<reference evidence="2 3" key="1">
    <citation type="submission" date="2023-07" db="EMBL/GenBank/DDBJ databases">
        <title>Comparative genomics of wheat-associated soil bacteria to identify genetic determinants of phenazine resistance.</title>
        <authorList>
            <person name="Mouncey N."/>
        </authorList>
    </citation>
    <scope>NUCLEOTIDE SEQUENCE [LARGE SCALE GENOMIC DNA]</scope>
    <source>
        <strain evidence="2 3">B2I6</strain>
    </source>
</reference>
<keyword evidence="3" id="KW-1185">Reference proteome</keyword>
<name>A0ABU0P126_STRRH</name>
<dbReference type="InterPro" id="IPR029063">
    <property type="entry name" value="SAM-dependent_MTases_sf"/>
</dbReference>
<evidence type="ECO:0000259" key="1">
    <source>
        <dbReference type="Pfam" id="PF13649"/>
    </source>
</evidence>
<keyword evidence="2" id="KW-0489">Methyltransferase</keyword>
<gene>
    <name evidence="2" type="ORF">QF030_007269</name>
</gene>
<protein>
    <submittedName>
        <fullName evidence="2">SAM-dependent methyltransferase</fullName>
    </submittedName>
</protein>
<dbReference type="CDD" id="cd02440">
    <property type="entry name" value="AdoMet_MTases"/>
    <property type="match status" value="1"/>
</dbReference>
<dbReference type="Pfam" id="PF13649">
    <property type="entry name" value="Methyltransf_25"/>
    <property type="match status" value="1"/>
</dbReference>
<accession>A0ABU0P126</accession>
<dbReference type="PANTHER" id="PTHR43591">
    <property type="entry name" value="METHYLTRANSFERASE"/>
    <property type="match status" value="1"/>
</dbReference>
<dbReference type="EMBL" id="JAUSWV010000002">
    <property type="protein sequence ID" value="MDQ0585091.1"/>
    <property type="molecule type" value="Genomic_DNA"/>
</dbReference>
<evidence type="ECO:0000313" key="2">
    <source>
        <dbReference type="EMBL" id="MDQ0585091.1"/>
    </source>
</evidence>
<feature type="domain" description="Methyltransferase" evidence="1">
    <location>
        <begin position="50"/>
        <end position="144"/>
    </location>
</feature>
<organism evidence="2 3">
    <name type="scientific">Streptomyces rishiriensis</name>
    <dbReference type="NCBI Taxonomy" id="68264"/>
    <lineage>
        <taxon>Bacteria</taxon>
        <taxon>Bacillati</taxon>
        <taxon>Actinomycetota</taxon>
        <taxon>Actinomycetes</taxon>
        <taxon>Kitasatosporales</taxon>
        <taxon>Streptomycetaceae</taxon>
        <taxon>Streptomyces</taxon>
    </lineage>
</organism>
<dbReference type="RefSeq" id="WP_307166814.1">
    <property type="nucleotide sequence ID" value="NZ_JAUSWV010000002.1"/>
</dbReference>
<sequence length="279" mass="29875">MCGSTPCGASSATARRQHEEAVALFDYDAELARHHERLWEALDVRPGDHVLDIGCGTGRTTRDAARAASPGTALGIDVSGPMLARARREAEAEGLSNVAFVQSDAQTHAFRPGCFGLGVSRFGTMFFSDPVLAFANIARALRPGARFVQLVWQAADRQEWHTAIRAALSPGHASVASVPAADDPFALADPHALAGILTAAGFTAVDLVDVREPVCYGVDADHARAAVLQLRMARDRLTGLDTVSAERALDRLRATLDAHDTGDGVWFDSRAWLVVARRR</sequence>
<keyword evidence="2" id="KW-0808">Transferase</keyword>
<dbReference type="SUPFAM" id="SSF53335">
    <property type="entry name" value="S-adenosyl-L-methionine-dependent methyltransferases"/>
    <property type="match status" value="1"/>
</dbReference>
<comment type="caution">
    <text evidence="2">The sequence shown here is derived from an EMBL/GenBank/DDBJ whole genome shotgun (WGS) entry which is preliminary data.</text>
</comment>